<dbReference type="Pfam" id="PF05170">
    <property type="entry name" value="AsmA"/>
    <property type="match status" value="1"/>
</dbReference>
<feature type="compositionally biased region" description="Basic and acidic residues" evidence="1">
    <location>
        <begin position="1171"/>
        <end position="1206"/>
    </location>
</feature>
<dbReference type="RefSeq" id="WP_247243108.1">
    <property type="nucleotide sequence ID" value="NZ_JALJRA010000004.1"/>
</dbReference>
<dbReference type="Proteomes" id="UP001549031">
    <property type="component" value="Unassembled WGS sequence"/>
</dbReference>
<organism evidence="3 4">
    <name type="scientific">Pseudorhizobium tarimense</name>
    <dbReference type="NCBI Taxonomy" id="1079109"/>
    <lineage>
        <taxon>Bacteria</taxon>
        <taxon>Pseudomonadati</taxon>
        <taxon>Pseudomonadota</taxon>
        <taxon>Alphaproteobacteria</taxon>
        <taxon>Hyphomicrobiales</taxon>
        <taxon>Rhizobiaceae</taxon>
        <taxon>Rhizobium/Agrobacterium group</taxon>
        <taxon>Pseudorhizobium</taxon>
    </lineage>
</organism>
<protein>
    <submittedName>
        <fullName evidence="3">Uncharacterized protein involved in outer membrane biogenesis</fullName>
    </submittedName>
</protein>
<feature type="domain" description="AsmA" evidence="2">
    <location>
        <begin position="5"/>
        <end position="167"/>
    </location>
</feature>
<dbReference type="InterPro" id="IPR007844">
    <property type="entry name" value="AsmA"/>
</dbReference>
<evidence type="ECO:0000313" key="4">
    <source>
        <dbReference type="Proteomes" id="UP001549031"/>
    </source>
</evidence>
<feature type="region of interest" description="Disordered" evidence="1">
    <location>
        <begin position="1171"/>
        <end position="1242"/>
    </location>
</feature>
<evidence type="ECO:0000256" key="1">
    <source>
        <dbReference type="SAM" id="MobiDB-lite"/>
    </source>
</evidence>
<dbReference type="PANTHER" id="PTHR30441">
    <property type="entry name" value="DUF748 DOMAIN-CONTAINING PROTEIN"/>
    <property type="match status" value="1"/>
</dbReference>
<dbReference type="InterPro" id="IPR017023">
    <property type="entry name" value="UCP034039"/>
</dbReference>
<evidence type="ECO:0000259" key="2">
    <source>
        <dbReference type="Pfam" id="PF05170"/>
    </source>
</evidence>
<comment type="caution">
    <text evidence="3">The sequence shown here is derived from an EMBL/GenBank/DDBJ whole genome shotgun (WGS) entry which is preliminary data.</text>
</comment>
<dbReference type="PIRSF" id="PIRSF034039">
    <property type="entry name" value="UCP034039"/>
    <property type="match status" value="1"/>
</dbReference>
<proteinExistence type="predicted"/>
<feature type="compositionally biased region" description="Polar residues" evidence="1">
    <location>
        <begin position="1228"/>
        <end position="1242"/>
    </location>
</feature>
<dbReference type="PANTHER" id="PTHR30441:SF4">
    <property type="entry name" value="PROTEIN ASMA"/>
    <property type="match status" value="1"/>
</dbReference>
<accession>A0ABV2H3S4</accession>
<dbReference type="InterPro" id="IPR052894">
    <property type="entry name" value="AsmA-related"/>
</dbReference>
<reference evidence="3 4" key="1">
    <citation type="submission" date="2024-06" db="EMBL/GenBank/DDBJ databases">
        <title>Genomic Encyclopedia of Type Strains, Phase IV (KMG-IV): sequencing the most valuable type-strain genomes for metagenomic binning, comparative biology and taxonomic classification.</title>
        <authorList>
            <person name="Goeker M."/>
        </authorList>
    </citation>
    <scope>NUCLEOTIDE SEQUENCE [LARGE SCALE GENOMIC DNA]</scope>
    <source>
        <strain evidence="3 4">DSM 105042</strain>
    </source>
</reference>
<dbReference type="EMBL" id="JBEPLJ010000004">
    <property type="protein sequence ID" value="MET3585209.1"/>
    <property type="molecule type" value="Genomic_DNA"/>
</dbReference>
<sequence>MLGRILLTFGGLLVVALFAALLAPFFVDWSDFRVEFEQRASRILGKKVTVHGEVEAGILPFPSVTLYDVRVGQDQDGQPQASAEQFSMDMELAPFLSGEARIFDMRIDQPKARVRILEDGTLDWMRGSRADIPLRTVVIEDVHITGGSIELIDEQSGQTRQLQGLNADLSAGSLAGPWRGEGYASLDGEEAAFTLSTGEADRTEQSVPLRLRLLPDAAPIALTLDGDLALSEDRPAYDGRFALDFLQEEDETEPMEAPPPGPRLKGKFELTNERIRVPEYRLEVGPLNDPYVVTGEATLDTGEQPEFLLTADGQQIDVNRLGKGGRAKTGRDAAASAQRRIQAFIDIAAQIPIPQVPGRASLRLPAVVANDTTVRDIQIEVRPAGSGWTVDRFAATLPGRTQVEAKGALMLEDRISFVGDMLLASNQPSGLADWLSGSVDPAIRQLRSAGLSARVNLTPELQRFKDLELAIGPATLRGSVERHAPPEATPSLTVDLAGNEIDLDAMRALASLITGDDAGADVLDHTVAASLKAERFTAFGIAAEDVDTVFKLFEGALSLERLSVGDLAGAAITASGNLSGSLLAYEGTGSVTFRAPDPALFLVMLRNQLPRHPLLERLAESARWYSGTELSADITVGGDTTGAAARITGTSNGSAVSAELAMPTLFDVTAGTDFSLSMQLQNKQASVLFGQAGLEPLPLGEDGAGRLSLDVRQEGDAPATVALGYDTDTTHLDLNGSFNLAAQNFATGTGSVTLRSQDLEPYLLMTGFGLPQFGTGWPVELAANLAVTPEAVHVLELAGQVAGNTVASESLVIERTASVATLAGDLSVDTLDLAWLGEAAYGALADPATGALSDKPFSLPIFGTAEARLQVQANTFRPGALGDVTDFAGTITHRNGGIAIEDASGSWQRGRISGRLAMSNGEGTGIFQTRLAIENADLASMVWQVGDAPVATGRLNGTISAEATAQSPAQLMGALNGSGELQLSDLVVQGIEPAALPAVLVQVDQIEGELTEEKVRPVVEQLVRTGEARLGSVTVPFTITEGEVRAQNVAAAAGETRLAGEVRIDLLQDALRGELAVIYAPGDEGLAGGEPAVRLTYSGNVSDPAVQMSVAPLTNFLSLRAFERERRRVEALQASVLEKQRLRREVALYRYQAAEREAARLRAEAEEQARREEEARRQAEAAARAEEERATAAARAAEEERLRQEQQRSPALSVPPTQDVFRQDLPPLTTTPSIQNLPGVQP</sequence>
<keyword evidence="4" id="KW-1185">Reference proteome</keyword>
<evidence type="ECO:0000313" key="3">
    <source>
        <dbReference type="EMBL" id="MET3585209.1"/>
    </source>
</evidence>
<name>A0ABV2H3S4_9HYPH</name>
<gene>
    <name evidence="3" type="ORF">ABID21_001311</name>
</gene>